<dbReference type="EMBL" id="SODV01000001">
    <property type="protein sequence ID" value="TDX01467.1"/>
    <property type="molecule type" value="Genomic_DNA"/>
</dbReference>
<dbReference type="Proteomes" id="UP000294498">
    <property type="component" value="Unassembled WGS sequence"/>
</dbReference>
<gene>
    <name evidence="1" type="ORF">EDB95_2503</name>
</gene>
<accession>A0A4R8DVM7</accession>
<reference evidence="1 2" key="1">
    <citation type="submission" date="2019-03" db="EMBL/GenBank/DDBJ databases">
        <title>Genomic Encyclopedia of Type Strains, Phase IV (KMG-IV): sequencing the most valuable type-strain genomes for metagenomic binning, comparative biology and taxonomic classification.</title>
        <authorList>
            <person name="Goeker M."/>
        </authorList>
    </citation>
    <scope>NUCLEOTIDE SEQUENCE [LARGE SCALE GENOMIC DNA]</scope>
    <source>
        <strain evidence="1 2">DSM 100059</strain>
    </source>
</reference>
<evidence type="ECO:0000313" key="2">
    <source>
        <dbReference type="Proteomes" id="UP000294498"/>
    </source>
</evidence>
<comment type="caution">
    <text evidence="1">The sequence shown here is derived from an EMBL/GenBank/DDBJ whole genome shotgun (WGS) entry which is preliminary data.</text>
</comment>
<keyword evidence="2" id="KW-1185">Reference proteome</keyword>
<evidence type="ECO:0000313" key="1">
    <source>
        <dbReference type="EMBL" id="TDX01467.1"/>
    </source>
</evidence>
<protein>
    <submittedName>
        <fullName evidence="1">Uncharacterized protein</fullName>
    </submittedName>
</protein>
<organism evidence="1 2">
    <name type="scientific">Dinghuibacter silviterrae</name>
    <dbReference type="NCBI Taxonomy" id="1539049"/>
    <lineage>
        <taxon>Bacteria</taxon>
        <taxon>Pseudomonadati</taxon>
        <taxon>Bacteroidota</taxon>
        <taxon>Chitinophagia</taxon>
        <taxon>Chitinophagales</taxon>
        <taxon>Chitinophagaceae</taxon>
        <taxon>Dinghuibacter</taxon>
    </lineage>
</organism>
<name>A0A4R8DVM7_9BACT</name>
<sequence length="90" mass="10552">MKRYDIFQDRLTCLTPEERSTPVLVIDGFFQEFDLEFCRNLCGLALANLLCMADEDIGNEFTRTEILLFFESVERLIESTSFLQKQNKCK</sequence>
<proteinExistence type="predicted"/>
<dbReference type="AlphaFoldDB" id="A0A4R8DVM7"/>